<sequence length="212" mass="24540">MYLNIIILISAAIVFIIVARKLPTGWLAERTPKFTWKNTFNLFGKIKDYIAFQKEKRLAKKRQVINLSDEKVEEKVDFKRQEKAVEEVLADKEISYEDKMAKADDLLQRGSVILAEELYRELLEISSTDPKLYNRLGIIALENQKFTEAKEFFTQSLNFGTNNSARLYNLALANIGLEDYKKAKEAVSKAVQLEPGNQKYQDLLEELRNKLK</sequence>
<dbReference type="InterPro" id="IPR028061">
    <property type="entry name" value="Fis1_TPR_C"/>
</dbReference>
<dbReference type="Gene3D" id="1.25.40.10">
    <property type="entry name" value="Tetratricopeptide repeat domain"/>
    <property type="match status" value="1"/>
</dbReference>
<reference evidence="2 3" key="1">
    <citation type="journal article" date="2015" name="Nature">
        <title>rRNA introns, odd ribosomes, and small enigmatic genomes across a large radiation of phyla.</title>
        <authorList>
            <person name="Brown C.T."/>
            <person name="Hug L.A."/>
            <person name="Thomas B.C."/>
            <person name="Sharon I."/>
            <person name="Castelle C.J."/>
            <person name="Singh A."/>
            <person name="Wilkins M.J."/>
            <person name="Williams K.H."/>
            <person name="Banfield J.F."/>
        </authorList>
    </citation>
    <scope>NUCLEOTIDE SEQUENCE [LARGE SCALE GENOMIC DNA]</scope>
</reference>
<gene>
    <name evidence="2" type="ORF">UR93_C0006G0040</name>
</gene>
<dbReference type="EMBL" id="LBRB01000006">
    <property type="protein sequence ID" value="KKP88907.1"/>
    <property type="molecule type" value="Genomic_DNA"/>
</dbReference>
<dbReference type="STRING" id="1618333.UR93_C0006G0040"/>
<dbReference type="Proteomes" id="UP000034316">
    <property type="component" value="Unassembled WGS sequence"/>
</dbReference>
<dbReference type="SMART" id="SM00028">
    <property type="entry name" value="TPR"/>
    <property type="match status" value="2"/>
</dbReference>
<organism evidence="2 3">
    <name type="scientific">Berkelbacteria bacterium GW2011_GWA2_35_9</name>
    <dbReference type="NCBI Taxonomy" id="1618333"/>
    <lineage>
        <taxon>Bacteria</taxon>
        <taxon>Candidatus Berkelbacteria</taxon>
    </lineage>
</organism>
<accession>A0A0G0GB09</accession>
<keyword evidence="1" id="KW-0802">TPR repeat</keyword>
<evidence type="ECO:0000313" key="3">
    <source>
        <dbReference type="Proteomes" id="UP000034316"/>
    </source>
</evidence>
<dbReference type="InterPro" id="IPR019734">
    <property type="entry name" value="TPR_rpt"/>
</dbReference>
<evidence type="ECO:0000256" key="1">
    <source>
        <dbReference type="PROSITE-ProRule" id="PRU00339"/>
    </source>
</evidence>
<name>A0A0G0GB09_9BACT</name>
<proteinExistence type="predicted"/>
<dbReference type="Pfam" id="PF13181">
    <property type="entry name" value="TPR_8"/>
    <property type="match status" value="1"/>
</dbReference>
<feature type="repeat" description="TPR" evidence="1">
    <location>
        <begin position="164"/>
        <end position="197"/>
    </location>
</feature>
<dbReference type="SUPFAM" id="SSF48452">
    <property type="entry name" value="TPR-like"/>
    <property type="match status" value="1"/>
</dbReference>
<evidence type="ECO:0000313" key="2">
    <source>
        <dbReference type="EMBL" id="KKP88907.1"/>
    </source>
</evidence>
<dbReference type="PROSITE" id="PS50005">
    <property type="entry name" value="TPR"/>
    <property type="match status" value="2"/>
</dbReference>
<comment type="caution">
    <text evidence="2">The sequence shown here is derived from an EMBL/GenBank/DDBJ whole genome shotgun (WGS) entry which is preliminary data.</text>
</comment>
<protein>
    <submittedName>
        <fullName evidence="2">Tetratricopeptide repeat domain-containing protein</fullName>
    </submittedName>
</protein>
<feature type="repeat" description="TPR" evidence="1">
    <location>
        <begin position="130"/>
        <end position="163"/>
    </location>
</feature>
<dbReference type="InterPro" id="IPR011990">
    <property type="entry name" value="TPR-like_helical_dom_sf"/>
</dbReference>
<dbReference type="AlphaFoldDB" id="A0A0G0GB09"/>
<dbReference type="Pfam" id="PF14853">
    <property type="entry name" value="Fis1_TPR_C"/>
    <property type="match status" value="1"/>
</dbReference>